<sequence length="722" mass="80820">MDYKMLFEPGNIGKCKVKNRIIMAPMGNINMADPIGRPLQKMIDYFVERAKGGTGLLITGLVPVSYGVDPTVSEDNDTTYFPRIDGSSRTRLAGWRDLTAGVHSYDSKIFIQLTAGLGRVGSPEPALKGKILKSASINRNFYVPQLPHIPFTDMQIKKIVKSFGQSAVNAKVSGFDGVQLHGHEGYLMDQLTSSPWNRRKFGRYKNKFQFAIDVVREIKKRCGEDFPIIYRVDLTQGLQESYGDEIFKKRFRGMERTIEEGLEFCKALAEAGVDAFDVDKGCYDNWFFPHPPAYFNDIPYVEEIAGRLKEYFKKENIDAKVIAVGKLGKPEVAEEVLEKDFADFVMLGRPLLADPYWPRKVYEGREREIIHCIGDQEGCIQSFILGGHPCCTVNPYTGFEDSKKLKKAEKPKKVAIVGGGPGGCEAAKTAFLRGHEVTLFEKGDRLGGQLIPGSNMKIKHDLARYVSNLNYQMELLQKQGLDIRLNTEVTKEDLKGKYDVIICANGLNPIIPKIDGVEKIRHIEARELLKSGMKLPEDVKKVTVIGGGVVGCELAYSLAYEKGVEVTVIEMLPDLMTGVVHANRSMLLWMMMGKGSPSGKVEDAIKTPIKAYTSSRVVRFEEDKVYILANRKRKDPYTPWTTLVPENIHNPFDKKLDPKDVEEIVIDTDYVVFSTGGRANDGLYYELLREKAANEVYAIGDSRQPGRAFEAITGGNDVARFI</sequence>
<comment type="cofactor">
    <cofactor evidence="2">
        <name>[4Fe-4S] cluster</name>
        <dbReference type="ChEBI" id="CHEBI:49883"/>
    </cofactor>
</comment>
<dbReference type="Gene3D" id="3.40.50.720">
    <property type="entry name" value="NAD(P)-binding Rossmann-like Domain"/>
    <property type="match status" value="2"/>
</dbReference>
<proteinExistence type="inferred from homology"/>
<evidence type="ECO:0000256" key="5">
    <source>
        <dbReference type="ARBA" id="ARBA00022643"/>
    </source>
</evidence>
<dbReference type="Pfam" id="PF00724">
    <property type="entry name" value="Oxidored_FMN"/>
    <property type="match status" value="1"/>
</dbReference>
<dbReference type="InterPro" id="IPR001155">
    <property type="entry name" value="OxRdtase_FMN_N"/>
</dbReference>
<dbReference type="SUPFAM" id="SSF51971">
    <property type="entry name" value="Nucleotide-binding domain"/>
    <property type="match status" value="1"/>
</dbReference>
<evidence type="ECO:0000259" key="10">
    <source>
        <dbReference type="Pfam" id="PF00724"/>
    </source>
</evidence>
<evidence type="ECO:0000256" key="9">
    <source>
        <dbReference type="ARBA" id="ARBA00023014"/>
    </source>
</evidence>
<comment type="similarity">
    <text evidence="3">In the N-terminal section; belongs to the NADH:flavin oxidoreductase/NADH oxidase family.</text>
</comment>
<organism evidence="12 13">
    <name type="scientific">Fonticella tunisiensis</name>
    <dbReference type="NCBI Taxonomy" id="1096341"/>
    <lineage>
        <taxon>Bacteria</taxon>
        <taxon>Bacillati</taxon>
        <taxon>Bacillota</taxon>
        <taxon>Clostridia</taxon>
        <taxon>Eubacteriales</taxon>
        <taxon>Clostridiaceae</taxon>
        <taxon>Fonticella</taxon>
    </lineage>
</organism>
<evidence type="ECO:0000256" key="6">
    <source>
        <dbReference type="ARBA" id="ARBA00022723"/>
    </source>
</evidence>
<comment type="cofactor">
    <cofactor evidence="1">
        <name>FMN</name>
        <dbReference type="ChEBI" id="CHEBI:58210"/>
    </cofactor>
</comment>
<dbReference type="PANTHER" id="PTHR42917:SF2">
    <property type="entry name" value="2,4-DIENOYL-COA REDUCTASE [(2E)-ENOYL-COA-PRODUCING]"/>
    <property type="match status" value="1"/>
</dbReference>
<name>A0A4R7KVE9_9CLOT</name>
<comment type="caution">
    <text evidence="12">The sequence shown here is derived from an EMBL/GenBank/DDBJ whole genome shotgun (WGS) entry which is preliminary data.</text>
</comment>
<evidence type="ECO:0000259" key="11">
    <source>
        <dbReference type="Pfam" id="PF07992"/>
    </source>
</evidence>
<dbReference type="AlphaFoldDB" id="A0A4R7KVE9"/>
<keyword evidence="6" id="KW-0479">Metal-binding</keyword>
<keyword evidence="7" id="KW-0560">Oxidoreductase</keyword>
<evidence type="ECO:0000256" key="1">
    <source>
        <dbReference type="ARBA" id="ARBA00001917"/>
    </source>
</evidence>
<dbReference type="Pfam" id="PF07992">
    <property type="entry name" value="Pyr_redox_2"/>
    <property type="match status" value="1"/>
</dbReference>
<accession>A0A4R7KVE9</accession>
<evidence type="ECO:0000313" key="13">
    <source>
        <dbReference type="Proteomes" id="UP000295325"/>
    </source>
</evidence>
<feature type="domain" description="NADH:flavin oxidoreductase/NADH oxidase N-terminal" evidence="10">
    <location>
        <begin position="6"/>
        <end position="367"/>
    </location>
</feature>
<dbReference type="InterPro" id="IPR023753">
    <property type="entry name" value="FAD/NAD-binding_dom"/>
</dbReference>
<keyword evidence="4" id="KW-0285">Flavoprotein</keyword>
<dbReference type="Gene3D" id="3.50.50.60">
    <property type="entry name" value="FAD/NAD(P)-binding domain"/>
    <property type="match status" value="2"/>
</dbReference>
<evidence type="ECO:0000256" key="4">
    <source>
        <dbReference type="ARBA" id="ARBA00022630"/>
    </source>
</evidence>
<gene>
    <name evidence="12" type="ORF">EDD71_10127</name>
</gene>
<dbReference type="InterPro" id="IPR036188">
    <property type="entry name" value="FAD/NAD-bd_sf"/>
</dbReference>
<dbReference type="GO" id="GO:0016491">
    <property type="term" value="F:oxidoreductase activity"/>
    <property type="evidence" value="ECO:0007669"/>
    <property type="project" value="UniProtKB-KW"/>
</dbReference>
<dbReference type="OrthoDB" id="9772736at2"/>
<protein>
    <submittedName>
        <fullName evidence="12">2-enoate reductase</fullName>
    </submittedName>
</protein>
<dbReference type="EMBL" id="SOAZ01000001">
    <property type="protein sequence ID" value="TDT63602.1"/>
    <property type="molecule type" value="Genomic_DNA"/>
</dbReference>
<dbReference type="Gene3D" id="3.20.20.70">
    <property type="entry name" value="Aldolase class I"/>
    <property type="match status" value="1"/>
</dbReference>
<keyword evidence="8" id="KW-0408">Iron</keyword>
<reference evidence="12 13" key="1">
    <citation type="submission" date="2019-03" db="EMBL/GenBank/DDBJ databases">
        <title>Genomic Encyclopedia of Type Strains, Phase IV (KMG-IV): sequencing the most valuable type-strain genomes for metagenomic binning, comparative biology and taxonomic classification.</title>
        <authorList>
            <person name="Goeker M."/>
        </authorList>
    </citation>
    <scope>NUCLEOTIDE SEQUENCE [LARGE SCALE GENOMIC DNA]</scope>
    <source>
        <strain evidence="12 13">DSM 24455</strain>
    </source>
</reference>
<dbReference type="PRINTS" id="PR00368">
    <property type="entry name" value="FADPNR"/>
</dbReference>
<dbReference type="RefSeq" id="WP_133626729.1">
    <property type="nucleotide sequence ID" value="NZ_SOAZ01000001.1"/>
</dbReference>
<evidence type="ECO:0000256" key="2">
    <source>
        <dbReference type="ARBA" id="ARBA00001966"/>
    </source>
</evidence>
<keyword evidence="13" id="KW-1185">Reference proteome</keyword>
<dbReference type="InterPro" id="IPR051793">
    <property type="entry name" value="NADH:flavin_oxidoreductase"/>
</dbReference>
<evidence type="ECO:0000256" key="3">
    <source>
        <dbReference type="ARBA" id="ARBA00011048"/>
    </source>
</evidence>
<dbReference type="InterPro" id="IPR013785">
    <property type="entry name" value="Aldolase_TIM"/>
</dbReference>
<evidence type="ECO:0000256" key="8">
    <source>
        <dbReference type="ARBA" id="ARBA00023004"/>
    </source>
</evidence>
<keyword evidence="9" id="KW-0411">Iron-sulfur</keyword>
<evidence type="ECO:0000313" key="12">
    <source>
        <dbReference type="EMBL" id="TDT63602.1"/>
    </source>
</evidence>
<dbReference type="SUPFAM" id="SSF51395">
    <property type="entry name" value="FMN-linked oxidoreductases"/>
    <property type="match status" value="1"/>
</dbReference>
<dbReference type="GO" id="GO:0046872">
    <property type="term" value="F:metal ion binding"/>
    <property type="evidence" value="ECO:0007669"/>
    <property type="project" value="UniProtKB-KW"/>
</dbReference>
<dbReference type="GO" id="GO:0010181">
    <property type="term" value="F:FMN binding"/>
    <property type="evidence" value="ECO:0007669"/>
    <property type="project" value="InterPro"/>
</dbReference>
<keyword evidence="5" id="KW-0288">FMN</keyword>
<dbReference type="Proteomes" id="UP000295325">
    <property type="component" value="Unassembled WGS sequence"/>
</dbReference>
<dbReference type="PANTHER" id="PTHR42917">
    <property type="entry name" value="2,4-DIENOYL-COA REDUCTASE"/>
    <property type="match status" value="1"/>
</dbReference>
<dbReference type="GO" id="GO:0051536">
    <property type="term" value="F:iron-sulfur cluster binding"/>
    <property type="evidence" value="ECO:0007669"/>
    <property type="project" value="UniProtKB-KW"/>
</dbReference>
<feature type="domain" description="FAD/NAD(P)-binding" evidence="11">
    <location>
        <begin position="412"/>
        <end position="683"/>
    </location>
</feature>
<evidence type="ECO:0000256" key="7">
    <source>
        <dbReference type="ARBA" id="ARBA00023002"/>
    </source>
</evidence>